<evidence type="ECO:0000259" key="2">
    <source>
        <dbReference type="Pfam" id="PF07510"/>
    </source>
</evidence>
<dbReference type="Pfam" id="PF07510">
    <property type="entry name" value="GmrSD_C"/>
    <property type="match status" value="1"/>
</dbReference>
<evidence type="ECO:0000313" key="3">
    <source>
        <dbReference type="EMBL" id="MBM6704171.1"/>
    </source>
</evidence>
<dbReference type="InterPro" id="IPR004919">
    <property type="entry name" value="GmrSD_N"/>
</dbReference>
<feature type="domain" description="GmrSD restriction endonucleases C-terminal" evidence="2">
    <location>
        <begin position="465"/>
        <end position="561"/>
    </location>
</feature>
<dbReference type="RefSeq" id="WP_205102646.1">
    <property type="nucleotide sequence ID" value="NZ_JACJJC010000009.1"/>
</dbReference>
<dbReference type="PANTHER" id="PTHR35149:SF1">
    <property type="entry name" value="DUF5655 DOMAIN-CONTAINING PROTEIN"/>
    <property type="match status" value="1"/>
</dbReference>
<dbReference type="Pfam" id="PF03235">
    <property type="entry name" value="GmrSD_N"/>
    <property type="match status" value="1"/>
</dbReference>
<dbReference type="InterPro" id="IPR011089">
    <property type="entry name" value="GmrSD_C"/>
</dbReference>
<dbReference type="Proteomes" id="UP000715095">
    <property type="component" value="Unassembled WGS sequence"/>
</dbReference>
<dbReference type="EMBL" id="JACJJC010000009">
    <property type="protein sequence ID" value="MBM6704171.1"/>
    <property type="molecule type" value="Genomic_DNA"/>
</dbReference>
<protein>
    <submittedName>
        <fullName evidence="3">DUF262 domain-containing protein</fullName>
    </submittedName>
</protein>
<keyword evidence="4" id="KW-1185">Reference proteome</keyword>
<comment type="caution">
    <text evidence="3">The sequence shown here is derived from an EMBL/GenBank/DDBJ whole genome shotgun (WGS) entry which is preliminary data.</text>
</comment>
<evidence type="ECO:0000313" key="4">
    <source>
        <dbReference type="Proteomes" id="UP000715095"/>
    </source>
</evidence>
<feature type="domain" description="GmrSD restriction endonucleases N-terminal" evidence="1">
    <location>
        <begin position="19"/>
        <end position="247"/>
    </location>
</feature>
<proteinExistence type="predicted"/>
<reference evidence="3 4" key="1">
    <citation type="journal article" date="2021" name="Sci. Rep.">
        <title>The distribution of antibiotic resistance genes in chicken gut microbiota commensals.</title>
        <authorList>
            <person name="Juricova H."/>
            <person name="Matiasovicova J."/>
            <person name="Kubasova T."/>
            <person name="Cejkova D."/>
            <person name="Rychlik I."/>
        </authorList>
    </citation>
    <scope>NUCLEOTIDE SEQUENCE [LARGE SCALE GENOMIC DNA]</scope>
    <source>
        <strain evidence="3 4">An829</strain>
    </source>
</reference>
<sequence length="607" mass="70886">MIYIDDDQQLSKDDTVYGFLSKAQQAPFVIPAFQRPYSWEIDNVEKLFEDIWTFSQEEGGFVDPKKRYFVGAFVGYYQENGLDGKVLNIVDGQQRVTTLFLLLRLIYDYLEDQNSETAQEYRRLIRRVIWKIKDERKREYDFSCPLLTSNVINEKDAEVFRSILVTGETADRAKDRYSINYEYLRKLLEEKLTTGTFDIQGFYEAILNQTFFLPVIASNVETALRVFDTLNNRGMPLTDADVFKALLYRKAYKKAAQSEFIENWQNLEKTAAEAGLTIQNLFSYHMFYLKGIDGVSKTGNSSIRSFYLNKLKNRLNETNLLPQLKEIANLFKYIKKHNPIEGQDWTANFEIQKILDILRYYPNDYWKYPVICFYLSNKEKVDFEEEFLSFIKRLLSVIVQRYLLKPYVSDIKSFTMNINAAACKGKVREFEWCNYLPKPREVEEAIALPHYKLFPLLLRIVAYADEEQNTILPNGLEIEHILPKDWKGIESEPMETIVANLEHLGNKMLLEKVPNIKASNQWFKLKKAEYAKSELASARAMATLPIDSWTTNQIIERDSRLKSLLMKFFDGCFYEPEVNDNETLTIDISKLSPEQLTTLKAQLAALK</sequence>
<evidence type="ECO:0000259" key="1">
    <source>
        <dbReference type="Pfam" id="PF03235"/>
    </source>
</evidence>
<accession>A0ABS2DS89</accession>
<dbReference type="PANTHER" id="PTHR35149">
    <property type="entry name" value="SLL5132 PROTEIN"/>
    <property type="match status" value="1"/>
</dbReference>
<gene>
    <name evidence="3" type="ORF">H6A60_06700</name>
</gene>
<name>A0ABS2DS89_9BURK</name>
<organism evidence="3 4">
    <name type="scientific">Sutterella massiliensis</name>
    <dbReference type="NCBI Taxonomy" id="1816689"/>
    <lineage>
        <taxon>Bacteria</taxon>
        <taxon>Pseudomonadati</taxon>
        <taxon>Pseudomonadota</taxon>
        <taxon>Betaproteobacteria</taxon>
        <taxon>Burkholderiales</taxon>
        <taxon>Sutterellaceae</taxon>
        <taxon>Sutterella</taxon>
    </lineage>
</organism>